<dbReference type="Gene3D" id="3.40.50.150">
    <property type="entry name" value="Vaccinia Virus protein VP39"/>
    <property type="match status" value="1"/>
</dbReference>
<keyword evidence="1" id="KW-0808">Transferase</keyword>
<dbReference type="GO" id="GO:0008168">
    <property type="term" value="F:methyltransferase activity"/>
    <property type="evidence" value="ECO:0007669"/>
    <property type="project" value="UniProtKB-KW"/>
</dbReference>
<proteinExistence type="predicted"/>
<dbReference type="OrthoDB" id="203237at2759"/>
<dbReference type="InterPro" id="IPR029063">
    <property type="entry name" value="SAM-dependent_MTases_sf"/>
</dbReference>
<organism evidence="1 2">
    <name type="scientific">Seminavis robusta</name>
    <dbReference type="NCBI Taxonomy" id="568900"/>
    <lineage>
        <taxon>Eukaryota</taxon>
        <taxon>Sar</taxon>
        <taxon>Stramenopiles</taxon>
        <taxon>Ochrophyta</taxon>
        <taxon>Bacillariophyta</taxon>
        <taxon>Bacillariophyceae</taxon>
        <taxon>Bacillariophycidae</taxon>
        <taxon>Naviculales</taxon>
        <taxon>Naviculaceae</taxon>
        <taxon>Seminavis</taxon>
    </lineage>
</organism>
<name>A0A9N8DE86_9STRA</name>
<protein>
    <submittedName>
        <fullName evidence="1">Exhibits S-adenosyl-L-methionine-dependent methyltransferase activity By similarity</fullName>
    </submittedName>
</protein>
<dbReference type="SUPFAM" id="SSF53335">
    <property type="entry name" value="S-adenosyl-L-methionine-dependent methyltransferases"/>
    <property type="match status" value="1"/>
</dbReference>
<dbReference type="AlphaFoldDB" id="A0A9N8DE86"/>
<dbReference type="GO" id="GO:0032259">
    <property type="term" value="P:methylation"/>
    <property type="evidence" value="ECO:0007669"/>
    <property type="project" value="UniProtKB-KW"/>
</dbReference>
<sequence length="125" mass="13982">MEGVTQYIPKESTADTLQKIKTLVASGSTLLITYVDQNVFDDPSRVADNTKACSMILKQSARVGEPWITGWTQEGFADFLKECGYQVVSDTTCKDYNDKYLAPLGRKLDEKDIINLERLVVAKLL</sequence>
<accession>A0A9N8DE86</accession>
<gene>
    <name evidence="1" type="ORF">SEMRO_82_G043860.1</name>
</gene>
<dbReference type="Proteomes" id="UP001153069">
    <property type="component" value="Unassembled WGS sequence"/>
</dbReference>
<keyword evidence="1" id="KW-0489">Methyltransferase</keyword>
<comment type="caution">
    <text evidence="1">The sequence shown here is derived from an EMBL/GenBank/DDBJ whole genome shotgun (WGS) entry which is preliminary data.</text>
</comment>
<reference evidence="1" key="1">
    <citation type="submission" date="2020-06" db="EMBL/GenBank/DDBJ databases">
        <authorList>
            <consortium name="Plant Systems Biology data submission"/>
        </authorList>
    </citation>
    <scope>NUCLEOTIDE SEQUENCE</scope>
    <source>
        <strain evidence="1">D6</strain>
    </source>
</reference>
<keyword evidence="2" id="KW-1185">Reference proteome</keyword>
<dbReference type="EMBL" id="CAICTM010000081">
    <property type="protein sequence ID" value="CAB9500361.1"/>
    <property type="molecule type" value="Genomic_DNA"/>
</dbReference>
<evidence type="ECO:0000313" key="1">
    <source>
        <dbReference type="EMBL" id="CAB9500361.1"/>
    </source>
</evidence>
<evidence type="ECO:0000313" key="2">
    <source>
        <dbReference type="Proteomes" id="UP001153069"/>
    </source>
</evidence>